<evidence type="ECO:0000256" key="2">
    <source>
        <dbReference type="ARBA" id="ARBA00011145"/>
    </source>
</evidence>
<dbReference type="OrthoDB" id="5985406at2759"/>
<evidence type="ECO:0000256" key="12">
    <source>
        <dbReference type="ARBA" id="ARBA00023180"/>
    </source>
</evidence>
<evidence type="ECO:0000256" key="1">
    <source>
        <dbReference type="ARBA" id="ARBA00004651"/>
    </source>
</evidence>
<sequence>MTTPTANFMTVGNNSPAKTFLDSNFRYTLFPIFYGLVFPLGLIANCYALYVLHHMRECKAMNEIRIYMTNLTVADLLFVAALPFWIDYYKNKGDWKSPEPLCAITGSLFFINTYCSILFLAVISINRYWAVTRPLVAASSDCWKRGAIISALIWVITLAASITYLTNTGIQKDNNISRCFEGYQNEEESKINTVAATHFIIIALFFLVFLMVIVCNILIARALLKQPISQPRGSTGKRPGGTKRRALRMLCTVIGVFVICFLPHHVVQGPWVLSVLHMRKEWKNTTHQRLNDAHQITLMLMGLNCLLDPLVYCFATTMFRKYIQNHFTKVKQSKNCSRNTLSTAMSLKSRHQSEKSENC</sequence>
<comment type="subcellular location">
    <subcellularLocation>
        <location evidence="1">Cell membrane</location>
        <topology evidence="1">Multi-pass membrane protein</topology>
    </subcellularLocation>
</comment>
<evidence type="ECO:0000256" key="6">
    <source>
        <dbReference type="ARBA" id="ARBA00022692"/>
    </source>
</evidence>
<dbReference type="GO" id="GO:0005886">
    <property type="term" value="C:plasma membrane"/>
    <property type="evidence" value="ECO:0007669"/>
    <property type="project" value="UniProtKB-SubCell"/>
</dbReference>
<keyword evidence="8 14" id="KW-0297">G-protein coupled receptor</keyword>
<dbReference type="GO" id="GO:0006935">
    <property type="term" value="P:chemotaxis"/>
    <property type="evidence" value="ECO:0007669"/>
    <property type="project" value="UniProtKB-KW"/>
</dbReference>
<evidence type="ECO:0000256" key="14">
    <source>
        <dbReference type="RuleBase" id="RU000688"/>
    </source>
</evidence>
<evidence type="ECO:0000256" key="4">
    <source>
        <dbReference type="ARBA" id="ARBA00022475"/>
    </source>
</evidence>
<feature type="domain" description="G-protein coupled receptors family 1 profile" evidence="16">
    <location>
        <begin position="44"/>
        <end position="312"/>
    </location>
</feature>
<dbReference type="Gene3D" id="1.20.1070.10">
    <property type="entry name" value="Rhodopsin 7-helix transmembrane proteins"/>
    <property type="match status" value="1"/>
</dbReference>
<dbReference type="InterPro" id="IPR017452">
    <property type="entry name" value="GPCR_Rhodpsn_7TM"/>
</dbReference>
<keyword evidence="12" id="KW-0325">Glycoprotein</keyword>
<evidence type="ECO:0000256" key="11">
    <source>
        <dbReference type="ARBA" id="ARBA00023170"/>
    </source>
</evidence>
<evidence type="ECO:0000256" key="5">
    <source>
        <dbReference type="ARBA" id="ARBA00022500"/>
    </source>
</evidence>
<proteinExistence type="inferred from homology"/>
<keyword evidence="11 14" id="KW-0675">Receptor</keyword>
<comment type="similarity">
    <text evidence="14">Belongs to the G-protein coupled receptor 1 family.</text>
</comment>
<accession>A0A6P6R992</accession>
<keyword evidence="6 14" id="KW-0812">Transmembrane</keyword>
<keyword evidence="9 15" id="KW-0472">Membrane</keyword>
<dbReference type="PANTHER" id="PTHR24233">
    <property type="entry name" value="P2Y PURINOCEPTOR-RELATED G-PROTEIN COUPLED RECEPTOR"/>
    <property type="match status" value="1"/>
</dbReference>
<evidence type="ECO:0000256" key="9">
    <source>
        <dbReference type="ARBA" id="ARBA00023136"/>
    </source>
</evidence>
<gene>
    <name evidence="18" type="primary">LOC113117507</name>
</gene>
<dbReference type="RefSeq" id="XP_026142011.1">
    <property type="nucleotide sequence ID" value="XM_026286226.1"/>
</dbReference>
<dbReference type="Pfam" id="PF00001">
    <property type="entry name" value="7tm_1"/>
    <property type="match status" value="1"/>
</dbReference>
<name>A0A6P6R992_CARAU</name>
<feature type="transmembrane region" description="Helical" evidence="15">
    <location>
        <begin position="146"/>
        <end position="165"/>
    </location>
</feature>
<organism evidence="17 18">
    <name type="scientific">Carassius auratus</name>
    <name type="common">Goldfish</name>
    <dbReference type="NCBI Taxonomy" id="7957"/>
    <lineage>
        <taxon>Eukaryota</taxon>
        <taxon>Metazoa</taxon>
        <taxon>Chordata</taxon>
        <taxon>Craniata</taxon>
        <taxon>Vertebrata</taxon>
        <taxon>Euteleostomi</taxon>
        <taxon>Actinopterygii</taxon>
        <taxon>Neopterygii</taxon>
        <taxon>Teleostei</taxon>
        <taxon>Ostariophysi</taxon>
        <taxon>Cypriniformes</taxon>
        <taxon>Cyprinidae</taxon>
        <taxon>Cyprininae</taxon>
        <taxon>Carassius</taxon>
    </lineage>
</organism>
<protein>
    <recommendedName>
        <fullName evidence="3">Platelet-activating factor receptor</fullName>
    </recommendedName>
</protein>
<keyword evidence="13 14" id="KW-0807">Transducer</keyword>
<evidence type="ECO:0000256" key="15">
    <source>
        <dbReference type="SAM" id="Phobius"/>
    </source>
</evidence>
<dbReference type="AlphaFoldDB" id="A0A6P6R992"/>
<evidence type="ECO:0000256" key="10">
    <source>
        <dbReference type="ARBA" id="ARBA00023157"/>
    </source>
</evidence>
<evidence type="ECO:0000256" key="7">
    <source>
        <dbReference type="ARBA" id="ARBA00022989"/>
    </source>
</evidence>
<feature type="transmembrane region" description="Helical" evidence="15">
    <location>
        <begin position="245"/>
        <end position="266"/>
    </location>
</feature>
<keyword evidence="7 15" id="KW-1133">Transmembrane helix</keyword>
<dbReference type="Proteomes" id="UP000515129">
    <property type="component" value="Chromosome 17"/>
</dbReference>
<dbReference type="InterPro" id="IPR002282">
    <property type="entry name" value="PAF_rcpt"/>
</dbReference>
<dbReference type="GO" id="GO:0004992">
    <property type="term" value="F:platelet activating factor receptor activity"/>
    <property type="evidence" value="ECO:0007669"/>
    <property type="project" value="InterPro"/>
</dbReference>
<feature type="transmembrane region" description="Helical" evidence="15">
    <location>
        <begin position="32"/>
        <end position="52"/>
    </location>
</feature>
<evidence type="ECO:0000256" key="8">
    <source>
        <dbReference type="ARBA" id="ARBA00023040"/>
    </source>
</evidence>
<dbReference type="KEGG" id="caua:113117507"/>
<comment type="subunit">
    <text evidence="2">Interacts with ARRB1.</text>
</comment>
<evidence type="ECO:0000313" key="17">
    <source>
        <dbReference type="Proteomes" id="UP000515129"/>
    </source>
</evidence>
<keyword evidence="10" id="KW-1015">Disulfide bond</keyword>
<dbReference type="PROSITE" id="PS50262">
    <property type="entry name" value="G_PROTEIN_RECEP_F1_2"/>
    <property type="match status" value="1"/>
</dbReference>
<dbReference type="PANTHER" id="PTHR24233:SF6">
    <property type="entry name" value="PLATELET-ACTIVATING FACTOR RECEPTOR"/>
    <property type="match status" value="1"/>
</dbReference>
<dbReference type="GO" id="GO:0045028">
    <property type="term" value="F:G protein-coupled purinergic nucleotide receptor activity"/>
    <property type="evidence" value="ECO:0007669"/>
    <property type="project" value="TreeGrafter"/>
</dbReference>
<dbReference type="PRINTS" id="PR01153">
    <property type="entry name" value="PAFRECEPTOR"/>
</dbReference>
<feature type="transmembrane region" description="Helical" evidence="15">
    <location>
        <begin position="199"/>
        <end position="224"/>
    </location>
</feature>
<dbReference type="SUPFAM" id="SSF81321">
    <property type="entry name" value="Family A G protein-coupled receptor-like"/>
    <property type="match status" value="1"/>
</dbReference>
<reference evidence="18" key="1">
    <citation type="submission" date="2025-08" db="UniProtKB">
        <authorList>
            <consortium name="RefSeq"/>
        </authorList>
    </citation>
    <scope>IDENTIFICATION</scope>
    <source>
        <strain evidence="18">Wakin</strain>
        <tissue evidence="18">Muscle</tissue>
    </source>
</reference>
<dbReference type="InterPro" id="IPR000276">
    <property type="entry name" value="GPCR_Rhodpsn"/>
</dbReference>
<evidence type="ECO:0000256" key="3">
    <source>
        <dbReference type="ARBA" id="ARBA00016224"/>
    </source>
</evidence>
<dbReference type="PRINTS" id="PR00237">
    <property type="entry name" value="GPCRRHODOPSN"/>
</dbReference>
<feature type="transmembrane region" description="Helical" evidence="15">
    <location>
        <begin position="64"/>
        <end position="86"/>
    </location>
</feature>
<evidence type="ECO:0000259" key="16">
    <source>
        <dbReference type="PROSITE" id="PS50262"/>
    </source>
</evidence>
<keyword evidence="4" id="KW-1003">Cell membrane</keyword>
<dbReference type="PROSITE" id="PS00237">
    <property type="entry name" value="G_PROTEIN_RECEP_F1_1"/>
    <property type="match status" value="1"/>
</dbReference>
<keyword evidence="5" id="KW-0145">Chemotaxis</keyword>
<feature type="transmembrane region" description="Helical" evidence="15">
    <location>
        <begin position="106"/>
        <end position="125"/>
    </location>
</feature>
<feature type="transmembrane region" description="Helical" evidence="15">
    <location>
        <begin position="296"/>
        <end position="319"/>
    </location>
</feature>
<evidence type="ECO:0000256" key="13">
    <source>
        <dbReference type="ARBA" id="ARBA00023224"/>
    </source>
</evidence>
<evidence type="ECO:0000313" key="18">
    <source>
        <dbReference type="RefSeq" id="XP_026142011.1"/>
    </source>
</evidence>
<keyword evidence="17" id="KW-1185">Reference proteome</keyword>